<gene>
    <name evidence="8" type="primary">glnD</name>
    <name evidence="11" type="ORF">SAMN05661077_2421</name>
</gene>
<evidence type="ECO:0000313" key="12">
    <source>
        <dbReference type="Proteomes" id="UP000183104"/>
    </source>
</evidence>
<comment type="caution">
    <text evidence="8">Lacks conserved residue(s) required for the propagation of feature annotation.</text>
</comment>
<dbReference type="InterPro" id="IPR005105">
    <property type="entry name" value="GlnD_Uridyltrans_N"/>
</dbReference>
<dbReference type="AlphaFoldDB" id="A0A1G5GSF5"/>
<sequence length="912" mass="103538">MSPPGPRPAYRLRHRDRIFPEREFPERIAEIQRLHPPGQGWTPPVKAAFLERFRATYEEGRAFLESRFEEGATGREIVRGHAYLTDRLIQSLWRLLPDYLETARRSAPLCVLAVGGYGRAELHPHSDVDLLVLHDDTATTAAAFAEPLLHFLWDMGLPVSNALRTPEECIGDADADITIRTTLLEARLLAGDRDLYDRFRETFLERGRGEPGDFIAAKLEEQRQRHARYGGPVYNLEPNVKESWGGLRDLHLLFWVARHLHDVATLRDLVKRGVLSAGELRSLARSQEFLWRVRNGLHYLTGRNENRLQFDHQRTLAERFGYRDTAATLAVEKFMKRYYRTLRQVVALTNIGLQTLQQAGAAPEARPAGPGMRYRGPYLEAERPEEFQEDPARILTFFADAQHLEELPPLEAGTLRALWAGARNVDGAVRADPRVREGLLRILSTPGRVAGVLRRMNTYGLLGRFLPEFGRIVGQTQHNLYHIYPVDEHTLRAMEVVDQFHREESPLAMESPLACRLARQVRRPEILYLGLLCHDIAKGRAGDHSLLGARVARRLGRRLGLDPEDAGIAAWLVHDHLYLSQVSQKRDIHDPEVIGEVAYRVRTQNHLDLLFLLTEADMRATGPKVWNTWKAQLLTDLYFNVRQALRTGVPADTRARARRIRRRIIETLQEEGFDPEEVRAHLKRVGQDYLLHYHPEELTQHTRALLGRAGPTIVEVAPHIRAGGTEILLYTPDRAGLFTLATGTLASLGLNIMEAKVHTTRDHWALDSFLVLDQEDRPVHDPRDRARIRDHLQAALTQPASLPPAPSRQGYRQRAQRHFHTPVRVTFHPGSAAGETTAEVIAPDAPGVLYRIARILNEFGCQIHAAKVATFGERTEDTFQLSHKGAPLDTEERRRGLAEAIRREFEPAEVSS</sequence>
<evidence type="ECO:0000256" key="8">
    <source>
        <dbReference type="HAMAP-Rule" id="MF_00277"/>
    </source>
</evidence>
<dbReference type="Pfam" id="PF01966">
    <property type="entry name" value="HD"/>
    <property type="match status" value="1"/>
</dbReference>
<dbReference type="CDD" id="cd05401">
    <property type="entry name" value="NT_GlnE_GlnD_like"/>
    <property type="match status" value="1"/>
</dbReference>
<comment type="domain">
    <text evidence="8">Has four distinct domains: an N-terminal nucleotidyltransferase (NT) domain responsible for UTase activity, a central HD domain that encodes UR activity, and two C-terminal ACT domains that seem to have a role in glutamine sensing.</text>
</comment>
<protein>
    <recommendedName>
        <fullName evidence="8">Bifunctional uridylyltransferase/uridylyl-removing enzyme</fullName>
        <shortName evidence="8">UTase/UR</shortName>
    </recommendedName>
    <alternativeName>
        <fullName evidence="8">Bifunctional [protein-PII] modification enzyme</fullName>
    </alternativeName>
    <alternativeName>
        <fullName evidence="8">Bifunctional nitrogen sensor protein</fullName>
    </alternativeName>
    <domain>
        <recommendedName>
            <fullName evidence="8">[Protein-PII] uridylyltransferase</fullName>
            <shortName evidence="8">PII uridylyltransferase</shortName>
            <shortName evidence="8">UTase</shortName>
            <ecNumber evidence="8">2.7.7.59</ecNumber>
        </recommendedName>
    </domain>
    <domain>
        <recommendedName>
            <fullName evidence="8">[Protein-PII]-UMP uridylyl-removing enzyme</fullName>
            <shortName evidence="8">UR</shortName>
            <ecNumber evidence="8">3.1.4.-</ecNumber>
        </recommendedName>
    </domain>
</protein>
<evidence type="ECO:0000256" key="6">
    <source>
        <dbReference type="ARBA" id="ARBA00023268"/>
    </source>
</evidence>
<dbReference type="Gene3D" id="1.20.120.330">
    <property type="entry name" value="Nucleotidyltransferases domain 2"/>
    <property type="match status" value="1"/>
</dbReference>
<feature type="domain" description="ACT" evidence="9">
    <location>
        <begin position="726"/>
        <end position="809"/>
    </location>
</feature>
<evidence type="ECO:0000256" key="2">
    <source>
        <dbReference type="ARBA" id="ARBA00022695"/>
    </source>
</evidence>
<dbReference type="Gene3D" id="3.30.70.260">
    <property type="match status" value="1"/>
</dbReference>
<dbReference type="CDD" id="cd04899">
    <property type="entry name" value="ACT_ACR-UUR-like_2"/>
    <property type="match status" value="1"/>
</dbReference>
<dbReference type="OrthoDB" id="9758038at2"/>
<evidence type="ECO:0000313" key="11">
    <source>
        <dbReference type="EMBL" id="SCY54289.1"/>
    </source>
</evidence>
<dbReference type="EMBL" id="FMUN01000007">
    <property type="protein sequence ID" value="SCY54289.1"/>
    <property type="molecule type" value="Genomic_DNA"/>
</dbReference>
<reference evidence="12" key="1">
    <citation type="submission" date="2016-10" db="EMBL/GenBank/DDBJ databases">
        <authorList>
            <person name="Varghese N."/>
        </authorList>
    </citation>
    <scope>NUCLEOTIDE SEQUENCE [LARGE SCALE GENOMIC DNA]</scope>
    <source>
        <strain evidence="12">HL 19</strain>
    </source>
</reference>
<dbReference type="PROSITE" id="PS51671">
    <property type="entry name" value="ACT"/>
    <property type="match status" value="2"/>
</dbReference>
<comment type="activity regulation">
    <text evidence="8">Uridylyltransferase (UTase) activity is inhibited by glutamine, while glutamine activates uridylyl-removing (UR) activity.</text>
</comment>
<dbReference type="Gene3D" id="1.10.3090.10">
    <property type="entry name" value="cca-adding enzyme, domain 2"/>
    <property type="match status" value="1"/>
</dbReference>
<name>A0A1G5GSF5_9GAMM</name>
<accession>A0A1G5GSF5</accession>
<comment type="catalytic activity">
    <reaction evidence="8">
        <text>[protein-PII]-uridylyl-L-tyrosine + H2O = [protein-PII]-L-tyrosine + UMP + H(+)</text>
        <dbReference type="Rhea" id="RHEA:48600"/>
        <dbReference type="Rhea" id="RHEA-COMP:12147"/>
        <dbReference type="Rhea" id="RHEA-COMP:12148"/>
        <dbReference type="ChEBI" id="CHEBI:15377"/>
        <dbReference type="ChEBI" id="CHEBI:15378"/>
        <dbReference type="ChEBI" id="CHEBI:46858"/>
        <dbReference type="ChEBI" id="CHEBI:57865"/>
        <dbReference type="ChEBI" id="CHEBI:90602"/>
    </reaction>
</comment>
<dbReference type="PANTHER" id="PTHR47320:SF1">
    <property type="entry name" value="BIFUNCTIONAL URIDYLYLTRANSFERASE_URIDYLYL-REMOVING ENZYME"/>
    <property type="match status" value="1"/>
</dbReference>
<dbReference type="Pfam" id="PF08335">
    <property type="entry name" value="GlnD_UR_UTase"/>
    <property type="match status" value="1"/>
</dbReference>
<keyword evidence="3" id="KW-0677">Repeat</keyword>
<dbReference type="Pfam" id="PF03445">
    <property type="entry name" value="DUF294"/>
    <property type="match status" value="1"/>
</dbReference>
<evidence type="ECO:0000256" key="7">
    <source>
        <dbReference type="ARBA" id="ARBA00047968"/>
    </source>
</evidence>
<dbReference type="SMART" id="SM00471">
    <property type="entry name" value="HDc"/>
    <property type="match status" value="1"/>
</dbReference>
<dbReference type="RefSeq" id="WP_054964795.1">
    <property type="nucleotide sequence ID" value="NZ_FMUN01000007.1"/>
</dbReference>
<evidence type="ECO:0000256" key="1">
    <source>
        <dbReference type="ARBA" id="ARBA00022679"/>
    </source>
</evidence>
<dbReference type="EC" id="2.7.7.59" evidence="8"/>
<dbReference type="PIRSF" id="PIRSF006288">
    <property type="entry name" value="PII_uridyltransf"/>
    <property type="match status" value="1"/>
</dbReference>
<comment type="catalytic activity">
    <reaction evidence="8">
        <text>[protein-PII]-L-tyrosine + UTP = [protein-PII]-uridylyl-L-tyrosine + diphosphate</text>
        <dbReference type="Rhea" id="RHEA:13673"/>
        <dbReference type="Rhea" id="RHEA-COMP:12147"/>
        <dbReference type="Rhea" id="RHEA-COMP:12148"/>
        <dbReference type="ChEBI" id="CHEBI:33019"/>
        <dbReference type="ChEBI" id="CHEBI:46398"/>
        <dbReference type="ChEBI" id="CHEBI:46858"/>
        <dbReference type="ChEBI" id="CHEBI:90602"/>
        <dbReference type="EC" id="2.7.7.59"/>
    </reaction>
</comment>
<feature type="domain" description="ACT" evidence="9">
    <location>
        <begin position="837"/>
        <end position="912"/>
    </location>
</feature>
<dbReference type="NCBIfam" id="TIGR01693">
    <property type="entry name" value="UTase_glnD"/>
    <property type="match status" value="1"/>
</dbReference>
<dbReference type="SUPFAM" id="SSF81301">
    <property type="entry name" value="Nucleotidyltransferase"/>
    <property type="match status" value="1"/>
</dbReference>
<dbReference type="GO" id="GO:0008773">
    <property type="term" value="F:[protein-PII] uridylyltransferase activity"/>
    <property type="evidence" value="ECO:0007669"/>
    <property type="project" value="UniProtKB-UniRule"/>
</dbReference>
<evidence type="ECO:0000259" key="10">
    <source>
        <dbReference type="PROSITE" id="PS51831"/>
    </source>
</evidence>
<keyword evidence="5 8" id="KW-0460">Magnesium</keyword>
<keyword evidence="2 8" id="KW-0548">Nucleotidyltransferase</keyword>
<organism evidence="11 12">
    <name type="scientific">Thiohalorhabdus denitrificans</name>
    <dbReference type="NCBI Taxonomy" id="381306"/>
    <lineage>
        <taxon>Bacteria</taxon>
        <taxon>Pseudomonadati</taxon>
        <taxon>Pseudomonadota</taxon>
        <taxon>Gammaproteobacteria</taxon>
        <taxon>Thiohalorhabdales</taxon>
        <taxon>Thiohalorhabdaceae</taxon>
        <taxon>Thiohalorhabdus</taxon>
    </lineage>
</organism>
<comment type="cofactor">
    <cofactor evidence="8">
        <name>Mg(2+)</name>
        <dbReference type="ChEBI" id="CHEBI:18420"/>
    </cofactor>
</comment>
<evidence type="ECO:0000256" key="3">
    <source>
        <dbReference type="ARBA" id="ARBA00022737"/>
    </source>
</evidence>
<dbReference type="InterPro" id="IPR013546">
    <property type="entry name" value="PII_UdlTrfase/GS_AdlTrfase"/>
</dbReference>
<keyword evidence="6 8" id="KW-0511">Multifunctional enzyme</keyword>
<evidence type="ECO:0000256" key="5">
    <source>
        <dbReference type="ARBA" id="ARBA00022842"/>
    </source>
</evidence>
<dbReference type="InterPro" id="IPR002912">
    <property type="entry name" value="ACT_dom"/>
</dbReference>
<dbReference type="InterPro" id="IPR006674">
    <property type="entry name" value="HD_domain"/>
</dbReference>
<dbReference type="InterPro" id="IPR003607">
    <property type="entry name" value="HD/PDEase_dom"/>
</dbReference>
<dbReference type="CDD" id="cd04900">
    <property type="entry name" value="ACT_UUR-like_1"/>
    <property type="match status" value="1"/>
</dbReference>
<evidence type="ECO:0000256" key="4">
    <source>
        <dbReference type="ARBA" id="ARBA00022801"/>
    </source>
</evidence>
<dbReference type="EC" id="3.1.4.-" evidence="8"/>
<dbReference type="CDD" id="cd00077">
    <property type="entry name" value="HDc"/>
    <property type="match status" value="1"/>
</dbReference>
<dbReference type="PROSITE" id="PS51831">
    <property type="entry name" value="HD"/>
    <property type="match status" value="1"/>
</dbReference>
<dbReference type="Proteomes" id="UP000183104">
    <property type="component" value="Unassembled WGS sequence"/>
</dbReference>
<dbReference type="GO" id="GO:0008081">
    <property type="term" value="F:phosphoric diester hydrolase activity"/>
    <property type="evidence" value="ECO:0007669"/>
    <property type="project" value="UniProtKB-UniRule"/>
</dbReference>
<feature type="domain" description="HD" evidence="10">
    <location>
        <begin position="486"/>
        <end position="610"/>
    </location>
</feature>
<feature type="region of interest" description="Uridylyltransferase" evidence="8">
    <location>
        <begin position="1"/>
        <end position="367"/>
    </location>
</feature>
<comment type="similarity">
    <text evidence="8">Belongs to the GlnD family.</text>
</comment>
<dbReference type="SUPFAM" id="SSF81593">
    <property type="entry name" value="Nucleotidyltransferase substrate binding subunit/domain"/>
    <property type="match status" value="1"/>
</dbReference>
<dbReference type="SUPFAM" id="SSF55021">
    <property type="entry name" value="ACT-like"/>
    <property type="match status" value="2"/>
</dbReference>
<dbReference type="GO" id="GO:0008893">
    <property type="term" value="F:guanosine-3',5'-bis(diphosphate) 3'-diphosphatase activity"/>
    <property type="evidence" value="ECO:0007669"/>
    <property type="project" value="UniProtKB-EC"/>
</dbReference>
<dbReference type="Gene3D" id="3.30.460.10">
    <property type="entry name" value="Beta Polymerase, domain 2"/>
    <property type="match status" value="1"/>
</dbReference>
<proteinExistence type="inferred from homology"/>
<dbReference type="PANTHER" id="PTHR47320">
    <property type="entry name" value="BIFUNCTIONAL URIDYLYLTRANSFERASE/URIDYLYL-REMOVING ENZYME"/>
    <property type="match status" value="1"/>
</dbReference>
<evidence type="ECO:0000259" key="9">
    <source>
        <dbReference type="PROSITE" id="PS51671"/>
    </source>
</evidence>
<dbReference type="SUPFAM" id="SSF81891">
    <property type="entry name" value="Poly A polymerase C-terminal region-like"/>
    <property type="match status" value="1"/>
</dbReference>
<keyword evidence="1 8" id="KW-0808">Transferase</keyword>
<keyword evidence="12" id="KW-1185">Reference proteome</keyword>
<dbReference type="InterPro" id="IPR045865">
    <property type="entry name" value="ACT-like_dom_sf"/>
</dbReference>
<dbReference type="HAMAP" id="MF_00277">
    <property type="entry name" value="PII_uridylyl_transf"/>
    <property type="match status" value="1"/>
</dbReference>
<dbReference type="GO" id="GO:0006808">
    <property type="term" value="P:regulation of nitrogen utilization"/>
    <property type="evidence" value="ECO:0007669"/>
    <property type="project" value="UniProtKB-UniRule"/>
</dbReference>
<comment type="function">
    <text evidence="8">Modifies, by uridylylation and deuridylylation, the PII regulatory proteins (GlnB and homologs), in response to the nitrogen status of the cell that GlnD senses through the glutamine level. Under low glutamine levels, catalyzes the conversion of the PII proteins and UTP to PII-UMP and PPi, while under higher glutamine levels, GlnD hydrolyzes PII-UMP to PII and UMP (deuridylylation). Thus, controls uridylylation state and activity of the PII proteins, and plays an important role in the regulation of nitrogen metabolism.</text>
</comment>
<dbReference type="InterPro" id="IPR043519">
    <property type="entry name" value="NT_sf"/>
</dbReference>
<dbReference type="InterPro" id="IPR010043">
    <property type="entry name" value="UTase/UR"/>
</dbReference>
<comment type="catalytic activity">
    <reaction evidence="7">
        <text>guanosine 3',5'-bis(diphosphate) + H2O = GDP + diphosphate + H(+)</text>
        <dbReference type="Rhea" id="RHEA:14253"/>
        <dbReference type="ChEBI" id="CHEBI:15377"/>
        <dbReference type="ChEBI" id="CHEBI:15378"/>
        <dbReference type="ChEBI" id="CHEBI:33019"/>
        <dbReference type="ChEBI" id="CHEBI:58189"/>
        <dbReference type="ChEBI" id="CHEBI:77828"/>
        <dbReference type="EC" id="3.1.7.2"/>
    </reaction>
</comment>
<keyword evidence="4 8" id="KW-0378">Hydrolase</keyword>